<organism evidence="6 8">
    <name type="scientific">Draconibacterium orientale</name>
    <dbReference type="NCBI Taxonomy" id="1168034"/>
    <lineage>
        <taxon>Bacteria</taxon>
        <taxon>Pseudomonadati</taxon>
        <taxon>Bacteroidota</taxon>
        <taxon>Bacteroidia</taxon>
        <taxon>Marinilabiliales</taxon>
        <taxon>Prolixibacteraceae</taxon>
        <taxon>Draconibacterium</taxon>
    </lineage>
</organism>
<dbReference type="InterPro" id="IPR036291">
    <property type="entry name" value="NAD(P)-bd_dom_sf"/>
</dbReference>
<dbReference type="EMBL" id="FOHT01000006">
    <property type="protein sequence ID" value="SET09777.1"/>
    <property type="molecule type" value="Genomic_DNA"/>
</dbReference>
<evidence type="ECO:0000313" key="7">
    <source>
        <dbReference type="Proteomes" id="UP000023772"/>
    </source>
</evidence>
<gene>
    <name evidence="5" type="ORF">FH5T_01700</name>
    <name evidence="6" type="ORF">SAMN05444285_10621</name>
</gene>
<dbReference type="PANTHER" id="PTHR11133:SF22">
    <property type="entry name" value="ALPHA-AMINOADIPIC SEMIALDEHYDE SYNTHASE, MITOCHONDRIAL"/>
    <property type="match status" value="1"/>
</dbReference>
<dbReference type="HOGENOM" id="CLU_016207_3_1_10"/>
<dbReference type="FunFam" id="3.40.50.720:FF:000072">
    <property type="entry name" value="Saccharopine dehydrogenase [NADP(+), L-glutamate-forming]"/>
    <property type="match status" value="1"/>
</dbReference>
<dbReference type="PANTHER" id="PTHR11133">
    <property type="entry name" value="SACCHAROPINE DEHYDROGENASE"/>
    <property type="match status" value="1"/>
</dbReference>
<dbReference type="InterPro" id="IPR032095">
    <property type="entry name" value="Sacchrp_dh-like_C"/>
</dbReference>
<dbReference type="STRING" id="1168034.FH5T_01700"/>
<accession>X5DWT8</accession>
<keyword evidence="1" id="KW-0521">NADP</keyword>
<dbReference type="RefSeq" id="WP_038554796.1">
    <property type="nucleotide sequence ID" value="NZ_FOHT01000006.1"/>
</dbReference>
<reference evidence="5 7" key="1">
    <citation type="submission" date="2014-03" db="EMBL/GenBank/DDBJ databases">
        <title>Complete genome sequence of a deeply braunched marine Bacteroidia bacterium Draconibacterium orientale type strain FH5T.</title>
        <authorList>
            <person name="Li X."/>
            <person name="Wang X."/>
            <person name="Xie Z."/>
            <person name="Du Z."/>
            <person name="Chen G."/>
        </authorList>
    </citation>
    <scope>NUCLEOTIDE SEQUENCE [LARGE SCALE GENOMIC DNA]</scope>
    <source>
        <strain evidence="5 7">FH5</strain>
    </source>
</reference>
<dbReference type="EMBL" id="CP007451">
    <property type="protein sequence ID" value="AHW58716.1"/>
    <property type="molecule type" value="Genomic_DNA"/>
</dbReference>
<dbReference type="Gene3D" id="3.40.50.720">
    <property type="entry name" value="NAD(P)-binding Rossmann-like Domain"/>
    <property type="match status" value="1"/>
</dbReference>
<dbReference type="GO" id="GO:0004753">
    <property type="term" value="F:saccharopine dehydrogenase activity"/>
    <property type="evidence" value="ECO:0007669"/>
    <property type="project" value="TreeGrafter"/>
</dbReference>
<evidence type="ECO:0000259" key="4">
    <source>
        <dbReference type="Pfam" id="PF16653"/>
    </source>
</evidence>
<dbReference type="InterPro" id="IPR051168">
    <property type="entry name" value="AASS"/>
</dbReference>
<evidence type="ECO:0000256" key="2">
    <source>
        <dbReference type="ARBA" id="ARBA00023002"/>
    </source>
</evidence>
<evidence type="ECO:0000313" key="5">
    <source>
        <dbReference type="EMBL" id="AHW58716.1"/>
    </source>
</evidence>
<evidence type="ECO:0000313" key="6">
    <source>
        <dbReference type="EMBL" id="SET09777.1"/>
    </source>
</evidence>
<dbReference type="SUPFAM" id="SSF55347">
    <property type="entry name" value="Glyceraldehyde-3-phosphate dehydrogenase-like, C-terminal domain"/>
    <property type="match status" value="1"/>
</dbReference>
<feature type="domain" description="Saccharopine dehydrogenase NADP binding" evidence="3">
    <location>
        <begin position="3"/>
        <end position="117"/>
    </location>
</feature>
<dbReference type="eggNOG" id="COG1748">
    <property type="taxonomic scope" value="Bacteria"/>
</dbReference>
<dbReference type="SUPFAM" id="SSF51735">
    <property type="entry name" value="NAD(P)-binding Rossmann-fold domains"/>
    <property type="match status" value="1"/>
</dbReference>
<dbReference type="OrthoDB" id="973788at2"/>
<dbReference type="Pfam" id="PF03435">
    <property type="entry name" value="Sacchrp_dh_NADP"/>
    <property type="match status" value="1"/>
</dbReference>
<reference evidence="6 8" key="2">
    <citation type="submission" date="2016-10" db="EMBL/GenBank/DDBJ databases">
        <authorList>
            <person name="de Groot N.N."/>
        </authorList>
    </citation>
    <scope>NUCLEOTIDE SEQUENCE [LARGE SCALE GENOMIC DNA]</scope>
    <source>
        <strain evidence="6 8">DSM 25947</strain>
    </source>
</reference>
<dbReference type="KEGG" id="dori:FH5T_01700"/>
<keyword evidence="2" id="KW-0560">Oxidoreductase</keyword>
<dbReference type="GO" id="GO:0019878">
    <property type="term" value="P:lysine biosynthetic process via aminoadipic acid"/>
    <property type="evidence" value="ECO:0007669"/>
    <property type="project" value="TreeGrafter"/>
</dbReference>
<evidence type="ECO:0000256" key="1">
    <source>
        <dbReference type="ARBA" id="ARBA00022857"/>
    </source>
</evidence>
<evidence type="ECO:0000259" key="3">
    <source>
        <dbReference type="Pfam" id="PF03435"/>
    </source>
</evidence>
<name>X5DWT8_9BACT</name>
<dbReference type="InterPro" id="IPR005097">
    <property type="entry name" value="Sacchrp_dh_NADP-bd"/>
</dbReference>
<dbReference type="Proteomes" id="UP000023772">
    <property type="component" value="Chromosome"/>
</dbReference>
<dbReference type="Pfam" id="PF16653">
    <property type="entry name" value="Sacchrp_dh_C"/>
    <property type="match status" value="1"/>
</dbReference>
<evidence type="ECO:0000313" key="8">
    <source>
        <dbReference type="Proteomes" id="UP000181981"/>
    </source>
</evidence>
<protein>
    <submittedName>
        <fullName evidence="5 6">Saccharopine dehydrogenase</fullName>
    </submittedName>
</protein>
<dbReference type="GO" id="GO:0005737">
    <property type="term" value="C:cytoplasm"/>
    <property type="evidence" value="ECO:0007669"/>
    <property type="project" value="TreeGrafter"/>
</dbReference>
<dbReference type="Proteomes" id="UP000181981">
    <property type="component" value="Unassembled WGS sequence"/>
</dbReference>
<dbReference type="Gene3D" id="1.10.1870.10">
    <property type="entry name" value="Domain 3, Saccharopine reductase"/>
    <property type="match status" value="1"/>
</dbReference>
<feature type="domain" description="Saccharopine dehydrogenase-like C-terminal" evidence="4">
    <location>
        <begin position="121"/>
        <end position="427"/>
    </location>
</feature>
<sequence length="439" mass="49238">MKVLLLGAGMVAKPLADYILNNQIELTIASRTLAKAEKLIGNHANGKALQWTIDDLNQLDELIASHDLTVSLLPYAHHVTVAQLCIKHKKNMVTTSYVSEEMKALDAEAKNAGIIILNEIGVDPGFDHMTAMRIIDKVKEKGGKIKEFYSLCGALAAPEEIDNPFKYKFSWSPKGVIMAGNNGAKYLKDGEIVELPTEKLFKDPLKIDFPEVGEMEVYPNRNSLAYIDIYGLKDVTTMYRGTFRYPDWCEIMDAMKTLGLFTYEKQNFAGKTYKKVMARQLEVYPANIKEKVAERLRLPIDSPAIRAMEWLGLFSDYMVAMDEGSNFDLVTYLMLKKMMLPEGARDMVIMLHSFLIENANGSKEVIKSRLLDFATKEDTSIARTVALPAAIAVKMILDGRITDKGVHIPVSKSIYEPILTELEKLGIAMKEEWGLPINN</sequence>
<dbReference type="FunFam" id="3.30.360.10:FF:000008">
    <property type="entry name" value="Alpha-aminoadipic semialdehyde synthase, mitochondrial"/>
    <property type="match status" value="1"/>
</dbReference>
<dbReference type="AlphaFoldDB" id="X5DWT8"/>
<keyword evidence="7" id="KW-1185">Reference proteome</keyword>
<dbReference type="Gene3D" id="3.30.360.10">
    <property type="entry name" value="Dihydrodipicolinate Reductase, domain 2"/>
    <property type="match status" value="1"/>
</dbReference>
<proteinExistence type="predicted"/>